<dbReference type="AlphaFoldDB" id="A0A426XV47"/>
<sequence>MIQTPTPCAYLSSRSELTRRKQATKLQKRKGLRFRFPRGDLLTKPTGRPLPRLIAAPTAAAGVYSTPDGTDAEIGSGFSGCSSLPSGPYFLGRPLFFLVGSATGVAAAGPTTTAAAVEAAAVITIAVTPTGQADFSSVTTVAAGEAEGGGGGGWQMPAPSAAAGEGTPPSLPSMHRRARCYLYSNLKLKLPNAEVGRRSFGLRSLGFPSALSTRIYHHKLHDDKNRKKTKEKRESNSQAFSPQLNLLALSSRPEYRRYRHGRPYQKKKKNS</sequence>
<dbReference type="EMBL" id="AMZH03017215">
    <property type="protein sequence ID" value="RRT43359.1"/>
    <property type="molecule type" value="Genomic_DNA"/>
</dbReference>
<comment type="caution">
    <text evidence="2">The sequence shown here is derived from an EMBL/GenBank/DDBJ whole genome shotgun (WGS) entry which is preliminary data.</text>
</comment>
<proteinExistence type="predicted"/>
<accession>A0A426XV47</accession>
<reference evidence="2 3" key="1">
    <citation type="journal article" date="2014" name="Agronomy (Basel)">
        <title>A Draft Genome Sequence for Ensete ventricosum, the Drought-Tolerant Tree Against Hunger.</title>
        <authorList>
            <person name="Harrison J."/>
            <person name="Moore K.A."/>
            <person name="Paszkiewicz K."/>
            <person name="Jones T."/>
            <person name="Grant M."/>
            <person name="Ambacheew D."/>
            <person name="Muzemil S."/>
            <person name="Studholme D.J."/>
        </authorList>
    </citation>
    <scope>NUCLEOTIDE SEQUENCE [LARGE SCALE GENOMIC DNA]</scope>
</reference>
<organism evidence="2 3">
    <name type="scientific">Ensete ventricosum</name>
    <name type="common">Abyssinian banana</name>
    <name type="synonym">Musa ensete</name>
    <dbReference type="NCBI Taxonomy" id="4639"/>
    <lineage>
        <taxon>Eukaryota</taxon>
        <taxon>Viridiplantae</taxon>
        <taxon>Streptophyta</taxon>
        <taxon>Embryophyta</taxon>
        <taxon>Tracheophyta</taxon>
        <taxon>Spermatophyta</taxon>
        <taxon>Magnoliopsida</taxon>
        <taxon>Liliopsida</taxon>
        <taxon>Zingiberales</taxon>
        <taxon>Musaceae</taxon>
        <taxon>Ensete</taxon>
    </lineage>
</organism>
<feature type="compositionally biased region" description="Basic residues" evidence="1">
    <location>
        <begin position="257"/>
        <end position="271"/>
    </location>
</feature>
<protein>
    <submittedName>
        <fullName evidence="2">Uncharacterized protein</fullName>
    </submittedName>
</protein>
<evidence type="ECO:0000313" key="3">
    <source>
        <dbReference type="Proteomes" id="UP000287651"/>
    </source>
</evidence>
<evidence type="ECO:0000313" key="2">
    <source>
        <dbReference type="EMBL" id="RRT43359.1"/>
    </source>
</evidence>
<name>A0A426XV47_ENSVE</name>
<feature type="compositionally biased region" description="Basic and acidic residues" evidence="1">
    <location>
        <begin position="220"/>
        <end position="235"/>
    </location>
</feature>
<dbReference type="Proteomes" id="UP000287651">
    <property type="component" value="Unassembled WGS sequence"/>
</dbReference>
<feature type="region of interest" description="Disordered" evidence="1">
    <location>
        <begin position="219"/>
        <end position="271"/>
    </location>
</feature>
<gene>
    <name evidence="2" type="ORF">B296_00056494</name>
</gene>
<evidence type="ECO:0000256" key="1">
    <source>
        <dbReference type="SAM" id="MobiDB-lite"/>
    </source>
</evidence>